<protein>
    <recommendedName>
        <fullName evidence="3">Metal-dependent hydrolase</fullName>
    </recommendedName>
</protein>
<organism evidence="1 2">
    <name type="scientific">Mixta tenebrionis</name>
    <dbReference type="NCBI Taxonomy" id="2562439"/>
    <lineage>
        <taxon>Bacteria</taxon>
        <taxon>Pseudomonadati</taxon>
        <taxon>Pseudomonadota</taxon>
        <taxon>Gammaproteobacteria</taxon>
        <taxon>Enterobacterales</taxon>
        <taxon>Erwiniaceae</taxon>
        <taxon>Mixta</taxon>
    </lineage>
</organism>
<dbReference type="EMBL" id="VHQI01000003">
    <property type="protein sequence ID" value="TPW43054.1"/>
    <property type="molecule type" value="Genomic_DNA"/>
</dbReference>
<dbReference type="Proteomes" id="UP000319523">
    <property type="component" value="Unassembled WGS sequence"/>
</dbReference>
<evidence type="ECO:0000313" key="1">
    <source>
        <dbReference type="EMBL" id="TPW43054.1"/>
    </source>
</evidence>
<evidence type="ECO:0000313" key="2">
    <source>
        <dbReference type="Proteomes" id="UP000319523"/>
    </source>
</evidence>
<reference evidence="1 2" key="1">
    <citation type="submission" date="2019-06" db="EMBL/GenBank/DDBJ databases">
        <authorList>
            <person name="Yang Y."/>
        </authorList>
    </citation>
    <scope>NUCLEOTIDE SEQUENCE [LARGE SCALE GENOMIC DNA]</scope>
    <source>
        <strain evidence="1 2">BIT-26</strain>
    </source>
</reference>
<dbReference type="InterPro" id="IPR016516">
    <property type="entry name" value="UCP07580"/>
</dbReference>
<accession>A0A506VAM2</accession>
<dbReference type="Pfam" id="PF10118">
    <property type="entry name" value="Metal_hydrol"/>
    <property type="match status" value="1"/>
</dbReference>
<proteinExistence type="predicted"/>
<gene>
    <name evidence="1" type="ORF">FKM52_05625</name>
</gene>
<keyword evidence="2" id="KW-1185">Reference proteome</keyword>
<sequence>MAVSLFKQDEIMKLRIVPKEVFEVMDLNGQFNYHWSPDAVFSLVGLGTSYLLEFFEFYGDAISKYYDRFVKNSAFEDDRFHTFISQERRHAAAHKMLNLFMTKKYLPPAREKYHPRVYDFMYPTYKEFVEPIIAGIEGDAAKGMTLDSPHFREALKSIAIFETEVCMAAFSFFENLFDKGKITHIINQSQNLGVLYLFGYHYAEEMEHCHVSIETYETIYGEKLWTQKEVDDYLNNADILTRRIINATLFVARELGADVSVRQIAFRLPAKNRMVAVGFNANDPQINSKIHYFVEKWDSEWEPLLRAKILEEIKRRRAA</sequence>
<name>A0A506VAM2_9GAMM</name>
<dbReference type="OrthoDB" id="6555221at2"/>
<evidence type="ECO:0008006" key="3">
    <source>
        <dbReference type="Google" id="ProtNLM"/>
    </source>
</evidence>
<dbReference type="AlphaFoldDB" id="A0A506VAM2"/>
<comment type="caution">
    <text evidence="1">The sequence shown here is derived from an EMBL/GenBank/DDBJ whole genome shotgun (WGS) entry which is preliminary data.</text>
</comment>